<keyword evidence="2 4" id="KW-0689">Ribosomal protein</keyword>
<comment type="caution">
    <text evidence="6">The sequence shown here is derived from an EMBL/GenBank/DDBJ whole genome shotgun (WGS) entry which is preliminary data.</text>
</comment>
<dbReference type="AlphaFoldDB" id="A0A1G2R6Y7"/>
<dbReference type="GO" id="GO:0006412">
    <property type="term" value="P:translation"/>
    <property type="evidence" value="ECO:0007669"/>
    <property type="project" value="UniProtKB-UniRule"/>
</dbReference>
<dbReference type="InterPro" id="IPR021137">
    <property type="entry name" value="Ribosomal_bL35-like"/>
</dbReference>
<evidence type="ECO:0000256" key="2">
    <source>
        <dbReference type="ARBA" id="ARBA00022980"/>
    </source>
</evidence>
<keyword evidence="3 4" id="KW-0687">Ribonucleoprotein</keyword>
<evidence type="ECO:0000256" key="1">
    <source>
        <dbReference type="ARBA" id="ARBA00006598"/>
    </source>
</evidence>
<dbReference type="SUPFAM" id="SSF143034">
    <property type="entry name" value="L35p-like"/>
    <property type="match status" value="1"/>
</dbReference>
<evidence type="ECO:0000256" key="3">
    <source>
        <dbReference type="ARBA" id="ARBA00023274"/>
    </source>
</evidence>
<dbReference type="Proteomes" id="UP000178529">
    <property type="component" value="Unassembled WGS sequence"/>
</dbReference>
<dbReference type="GO" id="GO:1990904">
    <property type="term" value="C:ribonucleoprotein complex"/>
    <property type="evidence" value="ECO:0007669"/>
    <property type="project" value="UniProtKB-KW"/>
</dbReference>
<dbReference type="NCBIfam" id="TIGR00001">
    <property type="entry name" value="rpmI_bact"/>
    <property type="match status" value="1"/>
</dbReference>
<dbReference type="GO" id="GO:0003735">
    <property type="term" value="F:structural constituent of ribosome"/>
    <property type="evidence" value="ECO:0007669"/>
    <property type="project" value="InterPro"/>
</dbReference>
<accession>A0A1G2R6Y7</accession>
<comment type="similarity">
    <text evidence="1 4 5">Belongs to the bacterial ribosomal protein bL35 family.</text>
</comment>
<reference evidence="6 7" key="1">
    <citation type="journal article" date="2016" name="Nat. Commun.">
        <title>Thousands of microbial genomes shed light on interconnected biogeochemical processes in an aquifer system.</title>
        <authorList>
            <person name="Anantharaman K."/>
            <person name="Brown C.T."/>
            <person name="Hug L.A."/>
            <person name="Sharon I."/>
            <person name="Castelle C.J."/>
            <person name="Probst A.J."/>
            <person name="Thomas B.C."/>
            <person name="Singh A."/>
            <person name="Wilkins M.J."/>
            <person name="Karaoz U."/>
            <person name="Brodie E.L."/>
            <person name="Williams K.H."/>
            <person name="Hubbard S.S."/>
            <person name="Banfield J.F."/>
        </authorList>
    </citation>
    <scope>NUCLEOTIDE SEQUENCE [LARGE SCALE GENOMIC DNA]</scope>
</reference>
<dbReference type="GO" id="GO:0005840">
    <property type="term" value="C:ribosome"/>
    <property type="evidence" value="ECO:0007669"/>
    <property type="project" value="UniProtKB-KW"/>
</dbReference>
<sequence length="64" mass="7607">MNKLKTRKSITKRFKITRTGKVLRRAVGQDHGLAKERGKKIRKMRRWIELSAPESRAIKKMLKF</sequence>
<dbReference type="InterPro" id="IPR037229">
    <property type="entry name" value="Ribosomal_bL35_sf"/>
</dbReference>
<gene>
    <name evidence="4" type="primary">rpmI</name>
    <name evidence="6" type="ORF">A3J68_00025</name>
</gene>
<dbReference type="EMBL" id="MHTY01000021">
    <property type="protein sequence ID" value="OHA68596.1"/>
    <property type="molecule type" value="Genomic_DNA"/>
</dbReference>
<dbReference type="InterPro" id="IPR001706">
    <property type="entry name" value="Ribosomal_bL35"/>
</dbReference>
<organism evidence="6 7">
    <name type="scientific">Candidatus Wildermuthbacteria bacterium RIFCSPHIGHO2_02_FULL_48_16</name>
    <dbReference type="NCBI Taxonomy" id="1802453"/>
    <lineage>
        <taxon>Bacteria</taxon>
        <taxon>Candidatus Wildermuthiibacteriota</taxon>
    </lineage>
</organism>
<evidence type="ECO:0000313" key="6">
    <source>
        <dbReference type="EMBL" id="OHA68596.1"/>
    </source>
</evidence>
<name>A0A1G2R6Y7_9BACT</name>
<evidence type="ECO:0000256" key="4">
    <source>
        <dbReference type="HAMAP-Rule" id="MF_00514"/>
    </source>
</evidence>
<proteinExistence type="inferred from homology"/>
<protein>
    <recommendedName>
        <fullName evidence="4">Large ribosomal subunit protein bL35</fullName>
    </recommendedName>
</protein>
<evidence type="ECO:0000256" key="5">
    <source>
        <dbReference type="RuleBase" id="RU000568"/>
    </source>
</evidence>
<dbReference type="Gene3D" id="4.10.410.60">
    <property type="match status" value="1"/>
</dbReference>
<dbReference type="PRINTS" id="PR00064">
    <property type="entry name" value="RIBOSOMALL35"/>
</dbReference>
<dbReference type="Pfam" id="PF01632">
    <property type="entry name" value="Ribosomal_L35p"/>
    <property type="match status" value="1"/>
</dbReference>
<dbReference type="HAMAP" id="MF_00514">
    <property type="entry name" value="Ribosomal_bL35"/>
    <property type="match status" value="1"/>
</dbReference>
<evidence type="ECO:0000313" key="7">
    <source>
        <dbReference type="Proteomes" id="UP000178529"/>
    </source>
</evidence>